<evidence type="ECO:0000256" key="4">
    <source>
        <dbReference type="ARBA" id="ARBA00004406"/>
    </source>
</evidence>
<evidence type="ECO:0000256" key="10">
    <source>
        <dbReference type="ARBA" id="ARBA00023033"/>
    </source>
</evidence>
<evidence type="ECO:0000256" key="11">
    <source>
        <dbReference type="PIRSR" id="PIRSR602403-1"/>
    </source>
</evidence>
<dbReference type="InterPro" id="IPR017972">
    <property type="entry name" value="Cyt_P450_CS"/>
</dbReference>
<dbReference type="Pfam" id="PF00067">
    <property type="entry name" value="p450"/>
    <property type="match status" value="1"/>
</dbReference>
<evidence type="ECO:0000256" key="7">
    <source>
        <dbReference type="ARBA" id="ARBA00022723"/>
    </source>
</evidence>
<dbReference type="Gene3D" id="1.10.630.10">
    <property type="entry name" value="Cytochrome P450"/>
    <property type="match status" value="1"/>
</dbReference>
<dbReference type="Proteomes" id="UP000668214">
    <property type="component" value="Unassembled WGS sequence"/>
</dbReference>
<dbReference type="GO" id="GO:0004497">
    <property type="term" value="F:monooxygenase activity"/>
    <property type="evidence" value="ECO:0007669"/>
    <property type="project" value="UniProtKB-KW"/>
</dbReference>
<feature type="non-terminal residue" evidence="13">
    <location>
        <position position="281"/>
    </location>
</feature>
<gene>
    <name evidence="13" type="primary">Cyp12a2</name>
    <name evidence="13" type="ORF">G6Z78_0004891</name>
</gene>
<keyword evidence="6 11" id="KW-0349">Heme</keyword>
<dbReference type="PANTHER" id="PTHR24279">
    <property type="entry name" value="CYTOCHROME P450"/>
    <property type="match status" value="1"/>
</dbReference>
<evidence type="ECO:0000313" key="13">
    <source>
        <dbReference type="EMBL" id="KAG5308597.1"/>
    </source>
</evidence>
<dbReference type="GO" id="GO:0005506">
    <property type="term" value="F:iron ion binding"/>
    <property type="evidence" value="ECO:0007669"/>
    <property type="project" value="InterPro"/>
</dbReference>
<evidence type="ECO:0000313" key="14">
    <source>
        <dbReference type="Proteomes" id="UP000668214"/>
    </source>
</evidence>
<evidence type="ECO:0000256" key="1">
    <source>
        <dbReference type="ARBA" id="ARBA00001971"/>
    </source>
</evidence>
<dbReference type="InterPro" id="IPR050479">
    <property type="entry name" value="CYP11_CYP27_families"/>
</dbReference>
<comment type="cofactor">
    <cofactor evidence="1 11">
        <name>heme</name>
        <dbReference type="ChEBI" id="CHEBI:30413"/>
    </cofactor>
</comment>
<proteinExistence type="inferred from homology"/>
<keyword evidence="14" id="KW-1185">Reference proteome</keyword>
<sequence length="281" mass="31887">MQPRMIKAHVSQINEVASEFMEKIRALQDPETLELPSVFEKTPNELLKWALELNTSTKVKYETMNNSTNLHDCSILEKLLHIDKITAQVMALDMLMANMYSNNMYIDTTGNVSGSLLYYTANNSEEKLRKEVMFVLRDKTSPVTQNVLNQKRYAKVCIKESLRLFAIAVSILRTMQKDVCLGGYKIPAGFDVMACHSLIANEPTQFSRTQKYIPEGWLRGNTEFPSAKEAHPFAYMPFGFGPRTCIGRRFTEMELETLLLTVRKLARPAGNSIAQGIQFLG</sequence>
<evidence type="ECO:0000256" key="2">
    <source>
        <dbReference type="ARBA" id="ARBA00003690"/>
    </source>
</evidence>
<dbReference type="PANTHER" id="PTHR24279:SF120">
    <property type="entry name" value="CYTOCHROME P450"/>
    <property type="match status" value="1"/>
</dbReference>
<reference evidence="13" key="1">
    <citation type="submission" date="2020-02" db="EMBL/GenBank/DDBJ databases">
        <title>Relaxed selection underlies rapid genomic changes in the transitions from sociality to social parasitism in ants.</title>
        <authorList>
            <person name="Bi X."/>
        </authorList>
    </citation>
    <scope>NUCLEOTIDE SEQUENCE</scope>
    <source>
        <strain evidence="13">BGI-DK2014c</strain>
        <tissue evidence="13">Whole body</tissue>
    </source>
</reference>
<dbReference type="InterPro" id="IPR036396">
    <property type="entry name" value="Cyt_P450_sf"/>
</dbReference>
<keyword evidence="10 12" id="KW-0503">Monooxygenase</keyword>
<keyword evidence="8 12" id="KW-0560">Oxidoreductase</keyword>
<comment type="subcellular location">
    <subcellularLocation>
        <location evidence="4">Endoplasmic reticulum membrane</location>
        <topology evidence="4">Peripheral membrane protein</topology>
    </subcellularLocation>
    <subcellularLocation>
        <location evidence="3">Microsome membrane</location>
        <topology evidence="3">Peripheral membrane protein</topology>
    </subcellularLocation>
</comment>
<feature type="binding site" description="axial binding residue" evidence="11">
    <location>
        <position position="245"/>
    </location>
    <ligand>
        <name>heme</name>
        <dbReference type="ChEBI" id="CHEBI:30413"/>
    </ligand>
    <ligandPart>
        <name>Fe</name>
        <dbReference type="ChEBI" id="CHEBI:18248"/>
    </ligandPart>
</feature>
<feature type="non-terminal residue" evidence="13">
    <location>
        <position position="1"/>
    </location>
</feature>
<name>A0A836JCN5_9HYME</name>
<evidence type="ECO:0000256" key="6">
    <source>
        <dbReference type="ARBA" id="ARBA00022617"/>
    </source>
</evidence>
<accession>A0A836JCN5</accession>
<dbReference type="InterPro" id="IPR001128">
    <property type="entry name" value="Cyt_P450"/>
</dbReference>
<evidence type="ECO:0000256" key="12">
    <source>
        <dbReference type="RuleBase" id="RU000461"/>
    </source>
</evidence>
<dbReference type="EMBL" id="JAANIA010002874">
    <property type="protein sequence ID" value="KAG5308597.1"/>
    <property type="molecule type" value="Genomic_DNA"/>
</dbReference>
<comment type="caution">
    <text evidence="13">The sequence shown here is derived from an EMBL/GenBank/DDBJ whole genome shotgun (WGS) entry which is preliminary data.</text>
</comment>
<dbReference type="SUPFAM" id="SSF48264">
    <property type="entry name" value="Cytochrome P450"/>
    <property type="match status" value="1"/>
</dbReference>
<comment type="similarity">
    <text evidence="5 12">Belongs to the cytochrome P450 family.</text>
</comment>
<dbReference type="PRINTS" id="PR00385">
    <property type="entry name" value="P450"/>
</dbReference>
<dbReference type="GO" id="GO:0016705">
    <property type="term" value="F:oxidoreductase activity, acting on paired donors, with incorporation or reduction of molecular oxygen"/>
    <property type="evidence" value="ECO:0007669"/>
    <property type="project" value="InterPro"/>
</dbReference>
<evidence type="ECO:0000256" key="5">
    <source>
        <dbReference type="ARBA" id="ARBA00010617"/>
    </source>
</evidence>
<keyword evidence="9 11" id="KW-0408">Iron</keyword>
<dbReference type="PROSITE" id="PS00086">
    <property type="entry name" value="CYTOCHROME_P450"/>
    <property type="match status" value="1"/>
</dbReference>
<dbReference type="AlphaFoldDB" id="A0A836JCN5"/>
<dbReference type="GO" id="GO:0020037">
    <property type="term" value="F:heme binding"/>
    <property type="evidence" value="ECO:0007669"/>
    <property type="project" value="InterPro"/>
</dbReference>
<protein>
    <submittedName>
        <fullName evidence="13">C12A2 protein</fullName>
    </submittedName>
</protein>
<keyword evidence="7 11" id="KW-0479">Metal-binding</keyword>
<dbReference type="InterPro" id="IPR002403">
    <property type="entry name" value="Cyt_P450_E_grp-IV"/>
</dbReference>
<dbReference type="PRINTS" id="PR00465">
    <property type="entry name" value="EP450IV"/>
</dbReference>
<evidence type="ECO:0000256" key="9">
    <source>
        <dbReference type="ARBA" id="ARBA00023004"/>
    </source>
</evidence>
<evidence type="ECO:0000256" key="8">
    <source>
        <dbReference type="ARBA" id="ARBA00023002"/>
    </source>
</evidence>
<organism evidence="13 14">
    <name type="scientific">Pseudoatta argentina</name>
    <dbReference type="NCBI Taxonomy" id="621737"/>
    <lineage>
        <taxon>Eukaryota</taxon>
        <taxon>Metazoa</taxon>
        <taxon>Ecdysozoa</taxon>
        <taxon>Arthropoda</taxon>
        <taxon>Hexapoda</taxon>
        <taxon>Insecta</taxon>
        <taxon>Pterygota</taxon>
        <taxon>Neoptera</taxon>
        <taxon>Endopterygota</taxon>
        <taxon>Hymenoptera</taxon>
        <taxon>Apocrita</taxon>
        <taxon>Aculeata</taxon>
        <taxon>Formicoidea</taxon>
        <taxon>Formicidae</taxon>
        <taxon>Myrmicinae</taxon>
        <taxon>Pseudoatta</taxon>
    </lineage>
</organism>
<evidence type="ECO:0000256" key="3">
    <source>
        <dbReference type="ARBA" id="ARBA00004174"/>
    </source>
</evidence>
<comment type="function">
    <text evidence="2">May be involved in the metabolism of insect hormones and in the breakdown of synthetic insecticides.</text>
</comment>
<dbReference type="GO" id="GO:0005789">
    <property type="term" value="C:endoplasmic reticulum membrane"/>
    <property type="evidence" value="ECO:0007669"/>
    <property type="project" value="UniProtKB-SubCell"/>
</dbReference>